<sequence>MLAALSLLHTWAFRIEVSIRSVHHVVADSIITIWINFHISLYPDAQSSKYAWVTRFYFCVNLSNDERQSLEILEEISRSCNSSKGEIYGDVIVGEKRNDELISFFPLVASGNKVEDHSAADIKSNDPAPSMSRRDLVGELLVNLPRIASLPQFLYNMYDDFDYQSR</sequence>
<proteinExistence type="predicted"/>
<dbReference type="EMBL" id="AYRZ02000002">
    <property type="protein sequence ID" value="PHT89107.1"/>
    <property type="molecule type" value="Genomic_DNA"/>
</dbReference>
<reference evidence="1 2" key="2">
    <citation type="journal article" date="2017" name="Genome Biol.">
        <title>New reference genome sequences of hot pepper reveal the massive evolution of plant disease-resistance genes by retroduplication.</title>
        <authorList>
            <person name="Kim S."/>
            <person name="Park J."/>
            <person name="Yeom S.I."/>
            <person name="Kim Y.M."/>
            <person name="Seo E."/>
            <person name="Kim K.T."/>
            <person name="Kim M.S."/>
            <person name="Lee J.M."/>
            <person name="Cheong K."/>
            <person name="Shin H.S."/>
            <person name="Kim S.B."/>
            <person name="Han K."/>
            <person name="Lee J."/>
            <person name="Park M."/>
            <person name="Lee H.A."/>
            <person name="Lee H.Y."/>
            <person name="Lee Y."/>
            <person name="Oh S."/>
            <person name="Lee J.H."/>
            <person name="Choi E."/>
            <person name="Choi E."/>
            <person name="Lee S.E."/>
            <person name="Jeon J."/>
            <person name="Kim H."/>
            <person name="Choi G."/>
            <person name="Song H."/>
            <person name="Lee J."/>
            <person name="Lee S.C."/>
            <person name="Kwon J.K."/>
            <person name="Lee H.Y."/>
            <person name="Koo N."/>
            <person name="Hong Y."/>
            <person name="Kim R.W."/>
            <person name="Kang W.H."/>
            <person name="Huh J.H."/>
            <person name="Kang B.C."/>
            <person name="Yang T.J."/>
            <person name="Lee Y.H."/>
            <person name="Bennetzen J.L."/>
            <person name="Choi D."/>
        </authorList>
    </citation>
    <scope>NUCLEOTIDE SEQUENCE [LARGE SCALE GENOMIC DNA]</scope>
    <source>
        <strain evidence="2">cv. CM334</strain>
    </source>
</reference>
<accession>A0A2G3A4D8</accession>
<gene>
    <name evidence="1" type="ORF">T459_04220</name>
</gene>
<name>A0A2G3A4D8_CAPAN</name>
<reference evidence="1 2" key="1">
    <citation type="journal article" date="2014" name="Nat. Genet.">
        <title>Genome sequence of the hot pepper provides insights into the evolution of pungency in Capsicum species.</title>
        <authorList>
            <person name="Kim S."/>
            <person name="Park M."/>
            <person name="Yeom S.I."/>
            <person name="Kim Y.M."/>
            <person name="Lee J.M."/>
            <person name="Lee H.A."/>
            <person name="Seo E."/>
            <person name="Choi J."/>
            <person name="Cheong K."/>
            <person name="Kim K.T."/>
            <person name="Jung K."/>
            <person name="Lee G.W."/>
            <person name="Oh S.K."/>
            <person name="Bae C."/>
            <person name="Kim S.B."/>
            <person name="Lee H.Y."/>
            <person name="Kim S.Y."/>
            <person name="Kim M.S."/>
            <person name="Kang B.C."/>
            <person name="Jo Y.D."/>
            <person name="Yang H.B."/>
            <person name="Jeong H.J."/>
            <person name="Kang W.H."/>
            <person name="Kwon J.K."/>
            <person name="Shin C."/>
            <person name="Lim J.Y."/>
            <person name="Park J.H."/>
            <person name="Huh J.H."/>
            <person name="Kim J.S."/>
            <person name="Kim B.D."/>
            <person name="Cohen O."/>
            <person name="Paran I."/>
            <person name="Suh M.C."/>
            <person name="Lee S.B."/>
            <person name="Kim Y.K."/>
            <person name="Shin Y."/>
            <person name="Noh S.J."/>
            <person name="Park J."/>
            <person name="Seo Y.S."/>
            <person name="Kwon S.Y."/>
            <person name="Kim H.A."/>
            <person name="Park J.M."/>
            <person name="Kim H.J."/>
            <person name="Choi S.B."/>
            <person name="Bosland P.W."/>
            <person name="Reeves G."/>
            <person name="Jo S.H."/>
            <person name="Lee B.W."/>
            <person name="Cho H.T."/>
            <person name="Choi H.S."/>
            <person name="Lee M.S."/>
            <person name="Yu Y."/>
            <person name="Do Choi Y."/>
            <person name="Park B.S."/>
            <person name="van Deynze A."/>
            <person name="Ashrafi H."/>
            <person name="Hill T."/>
            <person name="Kim W.T."/>
            <person name="Pai H.S."/>
            <person name="Ahn H.K."/>
            <person name="Yeam I."/>
            <person name="Giovannoni J.J."/>
            <person name="Rose J.K."/>
            <person name="Sorensen I."/>
            <person name="Lee S.J."/>
            <person name="Kim R.W."/>
            <person name="Choi I.Y."/>
            <person name="Choi B.S."/>
            <person name="Lim J.S."/>
            <person name="Lee Y.H."/>
            <person name="Choi D."/>
        </authorList>
    </citation>
    <scope>NUCLEOTIDE SEQUENCE [LARGE SCALE GENOMIC DNA]</scope>
    <source>
        <strain evidence="2">cv. CM334</strain>
    </source>
</reference>
<dbReference type="Proteomes" id="UP000222542">
    <property type="component" value="Unassembled WGS sequence"/>
</dbReference>
<evidence type="ECO:0000313" key="1">
    <source>
        <dbReference type="EMBL" id="PHT89107.1"/>
    </source>
</evidence>
<dbReference type="Gramene" id="PHT89107">
    <property type="protein sequence ID" value="PHT89107"/>
    <property type="gene ID" value="T459_04220"/>
</dbReference>
<organism evidence="1 2">
    <name type="scientific">Capsicum annuum</name>
    <name type="common">Capsicum pepper</name>
    <dbReference type="NCBI Taxonomy" id="4072"/>
    <lineage>
        <taxon>Eukaryota</taxon>
        <taxon>Viridiplantae</taxon>
        <taxon>Streptophyta</taxon>
        <taxon>Embryophyta</taxon>
        <taxon>Tracheophyta</taxon>
        <taxon>Spermatophyta</taxon>
        <taxon>Magnoliopsida</taxon>
        <taxon>eudicotyledons</taxon>
        <taxon>Gunneridae</taxon>
        <taxon>Pentapetalae</taxon>
        <taxon>asterids</taxon>
        <taxon>lamiids</taxon>
        <taxon>Solanales</taxon>
        <taxon>Solanaceae</taxon>
        <taxon>Solanoideae</taxon>
        <taxon>Capsiceae</taxon>
        <taxon>Capsicum</taxon>
    </lineage>
</organism>
<evidence type="ECO:0000313" key="2">
    <source>
        <dbReference type="Proteomes" id="UP000222542"/>
    </source>
</evidence>
<comment type="caution">
    <text evidence="1">The sequence shown here is derived from an EMBL/GenBank/DDBJ whole genome shotgun (WGS) entry which is preliminary data.</text>
</comment>
<protein>
    <submittedName>
        <fullName evidence="1">Uncharacterized protein</fullName>
    </submittedName>
</protein>
<keyword evidence="2" id="KW-1185">Reference proteome</keyword>
<dbReference type="AlphaFoldDB" id="A0A2G3A4D8"/>